<dbReference type="Proteomes" id="UP000184139">
    <property type="component" value="Unassembled WGS sequence"/>
</dbReference>
<keyword evidence="3" id="KW-1185">Reference proteome</keyword>
<dbReference type="AlphaFoldDB" id="A0A1M5YRZ6"/>
<reference evidence="2 3" key="1">
    <citation type="submission" date="2016-11" db="EMBL/GenBank/DDBJ databases">
        <authorList>
            <person name="Jaros S."/>
            <person name="Januszkiewicz K."/>
            <person name="Wedrychowicz H."/>
        </authorList>
    </citation>
    <scope>NUCLEOTIDE SEQUENCE [LARGE SCALE GENOMIC DNA]</scope>
    <source>
        <strain evidence="2 3">DSM 9705</strain>
    </source>
</reference>
<gene>
    <name evidence="2" type="ORF">SAMN02745124_04382</name>
</gene>
<name>A0A1M5YRZ6_9BACT</name>
<dbReference type="PANTHER" id="PTHR35004:SF7">
    <property type="entry name" value="INTEGRASE PROTEIN"/>
    <property type="match status" value="1"/>
</dbReference>
<evidence type="ECO:0000313" key="3">
    <source>
        <dbReference type="Proteomes" id="UP000184139"/>
    </source>
</evidence>
<dbReference type="STRING" id="1121409.SAMN02745124_04382"/>
<accession>A0A1M5YRZ6</accession>
<evidence type="ECO:0000313" key="2">
    <source>
        <dbReference type="EMBL" id="SHI14805.1"/>
    </source>
</evidence>
<dbReference type="EMBL" id="FQXS01000054">
    <property type="protein sequence ID" value="SHI14805.1"/>
    <property type="molecule type" value="Genomic_DNA"/>
</dbReference>
<dbReference type="PANTHER" id="PTHR35004">
    <property type="entry name" value="TRANSPOSASE RV3428C-RELATED"/>
    <property type="match status" value="1"/>
</dbReference>
<organism evidence="2 3">
    <name type="scientific">Desulfofustis glycolicus DSM 9705</name>
    <dbReference type="NCBI Taxonomy" id="1121409"/>
    <lineage>
        <taxon>Bacteria</taxon>
        <taxon>Pseudomonadati</taxon>
        <taxon>Thermodesulfobacteriota</taxon>
        <taxon>Desulfobulbia</taxon>
        <taxon>Desulfobulbales</taxon>
        <taxon>Desulfocapsaceae</taxon>
        <taxon>Desulfofustis</taxon>
    </lineage>
</organism>
<evidence type="ECO:0000256" key="1">
    <source>
        <dbReference type="SAM" id="MobiDB-lite"/>
    </source>
</evidence>
<protein>
    <recommendedName>
        <fullName evidence="4">Transposase</fullName>
    </recommendedName>
</protein>
<dbReference type="OrthoDB" id="525881at2"/>
<proteinExistence type="predicted"/>
<sequence length="200" mass="23445">MITDNQVKRLRTYLQQGKTLGLAAAKSGMDSKTARKYRDHSKLPSEMKAEQMRSWRTRDDPFAEEWQEVERFLELNHGLEAKTLFDHLQRTYPGRFSDGQLRTFQRKVKYWRATKDPAKEIYFPQIHKPGELGQSDFTCMNRLGITIEGQPFNHLIYHFVLSYSNWETGTVCFSESFESLSEGLQNALWTRVNQRAIMTP</sequence>
<evidence type="ECO:0008006" key="4">
    <source>
        <dbReference type="Google" id="ProtNLM"/>
    </source>
</evidence>
<feature type="compositionally biased region" description="Basic and acidic residues" evidence="1">
    <location>
        <begin position="40"/>
        <end position="54"/>
    </location>
</feature>
<feature type="region of interest" description="Disordered" evidence="1">
    <location>
        <begin position="31"/>
        <end position="54"/>
    </location>
</feature>